<dbReference type="PANTHER" id="PTHR30290">
    <property type="entry name" value="PERIPLASMIC BINDING COMPONENT OF ABC TRANSPORTER"/>
    <property type="match status" value="1"/>
</dbReference>
<comment type="subcellular location">
    <subcellularLocation>
        <location evidence="1">Periplasm</location>
    </subcellularLocation>
</comment>
<feature type="chain" id="PRO_5030892256" evidence="4">
    <location>
        <begin position="27"/>
        <end position="503"/>
    </location>
</feature>
<keyword evidence="4" id="KW-0732">Signal</keyword>
<accession>A0A7W8AIJ5</accession>
<comment type="caution">
    <text evidence="6">The sequence shown here is derived from an EMBL/GenBank/DDBJ whole genome shotgun (WGS) entry which is preliminary data.</text>
</comment>
<organism evidence="6 7">
    <name type="scientific">Pseudochrobactrum saccharolyticum</name>
    <dbReference type="NCBI Taxonomy" id="354352"/>
    <lineage>
        <taxon>Bacteria</taxon>
        <taxon>Pseudomonadati</taxon>
        <taxon>Pseudomonadota</taxon>
        <taxon>Alphaproteobacteria</taxon>
        <taxon>Hyphomicrobiales</taxon>
        <taxon>Brucellaceae</taxon>
        <taxon>Pseudochrobactrum</taxon>
    </lineage>
</organism>
<dbReference type="InterPro" id="IPR039424">
    <property type="entry name" value="SBP_5"/>
</dbReference>
<dbReference type="GO" id="GO:1904680">
    <property type="term" value="F:peptide transmembrane transporter activity"/>
    <property type="evidence" value="ECO:0007669"/>
    <property type="project" value="TreeGrafter"/>
</dbReference>
<dbReference type="Pfam" id="PF00496">
    <property type="entry name" value="SBP_bac_5"/>
    <property type="match status" value="1"/>
</dbReference>
<evidence type="ECO:0000256" key="2">
    <source>
        <dbReference type="ARBA" id="ARBA00005695"/>
    </source>
</evidence>
<dbReference type="EMBL" id="JACHIL010000001">
    <property type="protein sequence ID" value="MBB5089920.1"/>
    <property type="molecule type" value="Genomic_DNA"/>
</dbReference>
<protein>
    <submittedName>
        <fullName evidence="6">Peptide/nickel transport system substrate-binding protein</fullName>
    </submittedName>
</protein>
<dbReference type="Gene3D" id="3.90.76.10">
    <property type="entry name" value="Dipeptide-binding Protein, Domain 1"/>
    <property type="match status" value="1"/>
</dbReference>
<keyword evidence="3" id="KW-0574">Periplasm</keyword>
<dbReference type="InterPro" id="IPR030678">
    <property type="entry name" value="Peptide/Ni-bd"/>
</dbReference>
<dbReference type="AlphaFoldDB" id="A0A7W8AIJ5"/>
<evidence type="ECO:0000256" key="3">
    <source>
        <dbReference type="ARBA" id="ARBA00022764"/>
    </source>
</evidence>
<evidence type="ECO:0000256" key="4">
    <source>
        <dbReference type="SAM" id="SignalP"/>
    </source>
</evidence>
<dbReference type="RefSeq" id="WP_151158542.1">
    <property type="nucleotide sequence ID" value="NZ_JACHIL010000001.1"/>
</dbReference>
<proteinExistence type="inferred from homology"/>
<sequence>MIKGIKKALLLGAALAVSVAGSPAQAQKSDQITVAITEGVTGYNPYADSVVLIGSIWCQIYGCLTRWDFEQAKFVPFLAESLEPEDDLNWILTLRPDQKRHNGDPVVIADVIHSMERARNDPQSMSQASVQYIKNVEALDDLRMRITTTQKISTLPNYLAFMQITSKSIYDKYGAQEADRHHPIGAGPYKLVEVGIGSHIVIERVDGHPMVSETNPKRILYRMMTEPEQRVTALANGEVQIAQGIPPQLINRVQQMSNATVEMVDSAEAMFIAMSPETKPWNDARVRKAVCHAINREGIARAILGNQATLLNGPVGAGQLGYDADYKTPFDYNPEKAKSLLAEAGATGVAVDLYTPVGRYIADRQITEAIIPMLEEAGFKATLKTPEWATLWTNVQRGDTPFYYMGRGNMLDPSPALAQYFETGASPRLKYSNVEVDKLLQAEREEFDFTKRVSMLNKAMVTITEDAPACFLWLHRLAWGVSKSIDFKPSKADRVNGWEIHLR</sequence>
<evidence type="ECO:0000256" key="1">
    <source>
        <dbReference type="ARBA" id="ARBA00004418"/>
    </source>
</evidence>
<dbReference type="Gene3D" id="3.40.190.10">
    <property type="entry name" value="Periplasmic binding protein-like II"/>
    <property type="match status" value="1"/>
</dbReference>
<dbReference type="Proteomes" id="UP000531231">
    <property type="component" value="Unassembled WGS sequence"/>
</dbReference>
<feature type="signal peptide" evidence="4">
    <location>
        <begin position="1"/>
        <end position="26"/>
    </location>
</feature>
<evidence type="ECO:0000259" key="5">
    <source>
        <dbReference type="Pfam" id="PF00496"/>
    </source>
</evidence>
<dbReference type="InterPro" id="IPR000914">
    <property type="entry name" value="SBP_5_dom"/>
</dbReference>
<dbReference type="GO" id="GO:0043190">
    <property type="term" value="C:ATP-binding cassette (ABC) transporter complex"/>
    <property type="evidence" value="ECO:0007669"/>
    <property type="project" value="InterPro"/>
</dbReference>
<keyword evidence="7" id="KW-1185">Reference proteome</keyword>
<feature type="domain" description="Solute-binding protein family 5" evidence="5">
    <location>
        <begin position="73"/>
        <end position="423"/>
    </location>
</feature>
<comment type="similarity">
    <text evidence="2">Belongs to the bacterial solute-binding protein 5 family.</text>
</comment>
<name>A0A7W8AIJ5_9HYPH</name>
<dbReference type="PIRSF" id="PIRSF002741">
    <property type="entry name" value="MppA"/>
    <property type="match status" value="1"/>
</dbReference>
<dbReference type="GO" id="GO:0015833">
    <property type="term" value="P:peptide transport"/>
    <property type="evidence" value="ECO:0007669"/>
    <property type="project" value="TreeGrafter"/>
</dbReference>
<dbReference type="SUPFAM" id="SSF53850">
    <property type="entry name" value="Periplasmic binding protein-like II"/>
    <property type="match status" value="1"/>
</dbReference>
<reference evidence="6 7" key="1">
    <citation type="submission" date="2020-08" db="EMBL/GenBank/DDBJ databases">
        <title>Genomic Encyclopedia of Type Strains, Phase IV (KMG-IV): sequencing the most valuable type-strain genomes for metagenomic binning, comparative biology and taxonomic classification.</title>
        <authorList>
            <person name="Goeker M."/>
        </authorList>
    </citation>
    <scope>NUCLEOTIDE SEQUENCE [LARGE SCALE GENOMIC DNA]</scope>
    <source>
        <strain evidence="6 7">DSM 25620</strain>
    </source>
</reference>
<dbReference type="GO" id="GO:0030288">
    <property type="term" value="C:outer membrane-bounded periplasmic space"/>
    <property type="evidence" value="ECO:0007669"/>
    <property type="project" value="UniProtKB-ARBA"/>
</dbReference>
<gene>
    <name evidence="6" type="ORF">HNQ68_000432</name>
</gene>
<dbReference type="Gene3D" id="3.10.105.10">
    <property type="entry name" value="Dipeptide-binding Protein, Domain 3"/>
    <property type="match status" value="1"/>
</dbReference>
<evidence type="ECO:0000313" key="6">
    <source>
        <dbReference type="EMBL" id="MBB5089920.1"/>
    </source>
</evidence>
<evidence type="ECO:0000313" key="7">
    <source>
        <dbReference type="Proteomes" id="UP000531231"/>
    </source>
</evidence>